<evidence type="ECO:0000313" key="1">
    <source>
        <dbReference type="EMBL" id="KDR80035.1"/>
    </source>
</evidence>
<organism evidence="1 2">
    <name type="scientific">Galerina marginata (strain CBS 339.88)</name>
    <dbReference type="NCBI Taxonomy" id="685588"/>
    <lineage>
        <taxon>Eukaryota</taxon>
        <taxon>Fungi</taxon>
        <taxon>Dikarya</taxon>
        <taxon>Basidiomycota</taxon>
        <taxon>Agaricomycotina</taxon>
        <taxon>Agaricomycetes</taxon>
        <taxon>Agaricomycetidae</taxon>
        <taxon>Agaricales</taxon>
        <taxon>Agaricineae</taxon>
        <taxon>Strophariaceae</taxon>
        <taxon>Galerina</taxon>
    </lineage>
</organism>
<accession>A0A067TA14</accession>
<dbReference type="OrthoDB" id="3232239at2759"/>
<keyword evidence="2" id="KW-1185">Reference proteome</keyword>
<dbReference type="Proteomes" id="UP000027222">
    <property type="component" value="Unassembled WGS sequence"/>
</dbReference>
<sequence length="365" mass="41519">MGLLPPELLRLVMEDLKSEHRTLQALTLTSKGLRWEATRLLYVSMTAASGTTHFKFLSTIRKLPTELAPLVRVYHLPTIPHAGTRGQNCVWNLVLQCLPLMVNLKELAFHKIIGSPSRLFPSWGKGRRATFQLDKFSWTGEGCDPNHTRIYEEQALSFLETQHEMTQLHLLSSASSFPANACPKLKRLDGNIQAIGTVLRSRSVKELRWLNLSRLSSLSIYDVMMMTELRALRAISVESYFYLRMLMNLPSNHPRFVSLFNVEALEVLVSDASVDAFFIIADLAPKLPQFRRLRKLVITAPEGGARFPGPAPEIHLHQLYAFEQCPELKSIDISWDSGPIYRRWVDGVPLPELLSIHRDKILELE</sequence>
<proteinExistence type="predicted"/>
<dbReference type="HOGENOM" id="CLU_063264_0_0_1"/>
<dbReference type="EMBL" id="KL142372">
    <property type="protein sequence ID" value="KDR80035.1"/>
    <property type="molecule type" value="Genomic_DNA"/>
</dbReference>
<reference evidence="2" key="1">
    <citation type="journal article" date="2014" name="Proc. Natl. Acad. Sci. U.S.A.">
        <title>Extensive sampling of basidiomycete genomes demonstrates inadequacy of the white-rot/brown-rot paradigm for wood decay fungi.</title>
        <authorList>
            <person name="Riley R."/>
            <person name="Salamov A.A."/>
            <person name="Brown D.W."/>
            <person name="Nagy L.G."/>
            <person name="Floudas D."/>
            <person name="Held B.W."/>
            <person name="Levasseur A."/>
            <person name="Lombard V."/>
            <person name="Morin E."/>
            <person name="Otillar R."/>
            <person name="Lindquist E.A."/>
            <person name="Sun H."/>
            <person name="LaButti K.M."/>
            <person name="Schmutz J."/>
            <person name="Jabbour D."/>
            <person name="Luo H."/>
            <person name="Baker S.E."/>
            <person name="Pisabarro A.G."/>
            <person name="Walton J.D."/>
            <person name="Blanchette R.A."/>
            <person name="Henrissat B."/>
            <person name="Martin F."/>
            <person name="Cullen D."/>
            <person name="Hibbett D.S."/>
            <person name="Grigoriev I.V."/>
        </authorList>
    </citation>
    <scope>NUCLEOTIDE SEQUENCE [LARGE SCALE GENOMIC DNA]</scope>
    <source>
        <strain evidence="2">CBS 339.88</strain>
    </source>
</reference>
<dbReference type="AlphaFoldDB" id="A0A067TA14"/>
<protein>
    <recommendedName>
        <fullName evidence="3">F-box domain-containing protein</fullName>
    </recommendedName>
</protein>
<evidence type="ECO:0008006" key="3">
    <source>
        <dbReference type="Google" id="ProtNLM"/>
    </source>
</evidence>
<name>A0A067TA14_GALM3</name>
<evidence type="ECO:0000313" key="2">
    <source>
        <dbReference type="Proteomes" id="UP000027222"/>
    </source>
</evidence>
<gene>
    <name evidence="1" type="ORF">GALMADRAFT_242248</name>
</gene>